<dbReference type="InterPro" id="IPR009061">
    <property type="entry name" value="DNA-bd_dom_put_sf"/>
</dbReference>
<dbReference type="SMART" id="SM00422">
    <property type="entry name" value="HTH_MERR"/>
    <property type="match status" value="1"/>
</dbReference>
<evidence type="ECO:0000259" key="5">
    <source>
        <dbReference type="PROSITE" id="PS50937"/>
    </source>
</evidence>
<evidence type="ECO:0000256" key="4">
    <source>
        <dbReference type="SAM" id="Coils"/>
    </source>
</evidence>
<keyword evidence="4" id="KW-0175">Coiled coil</keyword>
<gene>
    <name evidence="6" type="ORF">SOO65_16870</name>
</gene>
<evidence type="ECO:0000256" key="2">
    <source>
        <dbReference type="ARBA" id="ARBA00023125"/>
    </source>
</evidence>
<evidence type="ECO:0000313" key="7">
    <source>
        <dbReference type="Proteomes" id="UP001324634"/>
    </source>
</evidence>
<accession>A0AAX4HM75</accession>
<dbReference type="InterPro" id="IPR015358">
    <property type="entry name" value="Tscrpt_reg_MerR_DNA-bd"/>
</dbReference>
<dbReference type="PANTHER" id="PTHR30204">
    <property type="entry name" value="REDOX-CYCLING DRUG-SENSING TRANSCRIPTIONAL ACTIVATOR SOXR"/>
    <property type="match status" value="1"/>
</dbReference>
<dbReference type="Gene3D" id="1.10.1660.10">
    <property type="match status" value="1"/>
</dbReference>
<dbReference type="PRINTS" id="PR00040">
    <property type="entry name" value="HTHMERR"/>
</dbReference>
<dbReference type="RefSeq" id="WP_321393057.1">
    <property type="nucleotide sequence ID" value="NZ_CP139487.1"/>
</dbReference>
<feature type="domain" description="HTH merR-type" evidence="5">
    <location>
        <begin position="3"/>
        <end position="71"/>
    </location>
</feature>
<proteinExistence type="predicted"/>
<organism evidence="6 7">
    <name type="scientific">Peredibacter starrii</name>
    <dbReference type="NCBI Taxonomy" id="28202"/>
    <lineage>
        <taxon>Bacteria</taxon>
        <taxon>Pseudomonadati</taxon>
        <taxon>Bdellovibrionota</taxon>
        <taxon>Bacteriovoracia</taxon>
        <taxon>Bacteriovoracales</taxon>
        <taxon>Bacteriovoracaceae</taxon>
        <taxon>Peredibacter</taxon>
    </lineage>
</organism>
<dbReference type="EMBL" id="CP139487">
    <property type="protein sequence ID" value="WPU64369.1"/>
    <property type="molecule type" value="Genomic_DNA"/>
</dbReference>
<feature type="coiled-coil region" evidence="4">
    <location>
        <begin position="83"/>
        <end position="127"/>
    </location>
</feature>
<dbReference type="KEGG" id="psti:SOO65_16870"/>
<dbReference type="PANTHER" id="PTHR30204:SF92">
    <property type="entry name" value="HTH-TYPE TRANSCRIPTIONAL REGULATOR ZNTR"/>
    <property type="match status" value="1"/>
</dbReference>
<protein>
    <submittedName>
        <fullName evidence="6">MerR family DNA-binding protein</fullName>
    </submittedName>
</protein>
<dbReference type="PROSITE" id="PS50937">
    <property type="entry name" value="HTH_MERR_2"/>
    <property type="match status" value="1"/>
</dbReference>
<keyword evidence="2 6" id="KW-0238">DNA-binding</keyword>
<sequence>MEKITIGKLAEMAGVGVETVRFYQRKNLLREPKATGAFRTYNEEDAQRIGFIKRAQDLGFTLNEVKELLELNTKPRMTCGTVKVKTEAKIEEIKAKIADLNRMKASLEKLACACDASQDQVKQYKVQECFAAGLGCKC</sequence>
<dbReference type="GO" id="GO:0003700">
    <property type="term" value="F:DNA-binding transcription factor activity"/>
    <property type="evidence" value="ECO:0007669"/>
    <property type="project" value="InterPro"/>
</dbReference>
<dbReference type="InterPro" id="IPR047057">
    <property type="entry name" value="MerR_fam"/>
</dbReference>
<evidence type="ECO:0000256" key="3">
    <source>
        <dbReference type="ARBA" id="ARBA00023163"/>
    </source>
</evidence>
<dbReference type="Pfam" id="PF00376">
    <property type="entry name" value="MerR"/>
    <property type="match status" value="1"/>
</dbReference>
<dbReference type="Pfam" id="PF09278">
    <property type="entry name" value="MerR-DNA-bind"/>
    <property type="match status" value="1"/>
</dbReference>
<dbReference type="GO" id="GO:0003677">
    <property type="term" value="F:DNA binding"/>
    <property type="evidence" value="ECO:0007669"/>
    <property type="project" value="UniProtKB-KW"/>
</dbReference>
<reference evidence="6 7" key="1">
    <citation type="submission" date="2023-11" db="EMBL/GenBank/DDBJ databases">
        <title>Peredibacter starrii A3.12.</title>
        <authorList>
            <person name="Mitchell R.J."/>
        </authorList>
    </citation>
    <scope>NUCLEOTIDE SEQUENCE [LARGE SCALE GENOMIC DNA]</scope>
    <source>
        <strain evidence="6 7">A3.12</strain>
    </source>
</reference>
<dbReference type="InterPro" id="IPR000551">
    <property type="entry name" value="MerR-type_HTH_dom"/>
</dbReference>
<evidence type="ECO:0000313" key="6">
    <source>
        <dbReference type="EMBL" id="WPU64369.1"/>
    </source>
</evidence>
<dbReference type="SUPFAM" id="SSF46955">
    <property type="entry name" value="Putative DNA-binding domain"/>
    <property type="match status" value="1"/>
</dbReference>
<evidence type="ECO:0000256" key="1">
    <source>
        <dbReference type="ARBA" id="ARBA00023015"/>
    </source>
</evidence>
<keyword evidence="3" id="KW-0804">Transcription</keyword>
<keyword evidence="7" id="KW-1185">Reference proteome</keyword>
<dbReference type="AlphaFoldDB" id="A0AAX4HM75"/>
<dbReference type="Proteomes" id="UP001324634">
    <property type="component" value="Chromosome"/>
</dbReference>
<keyword evidence="1" id="KW-0805">Transcription regulation</keyword>
<name>A0AAX4HM75_9BACT</name>